<evidence type="ECO:0000259" key="2">
    <source>
        <dbReference type="Pfam" id="PF00582"/>
    </source>
</evidence>
<dbReference type="Pfam" id="PF00582">
    <property type="entry name" value="Usp"/>
    <property type="match status" value="1"/>
</dbReference>
<name>A0ABS8YYN6_9RHOB</name>
<dbReference type="PRINTS" id="PR01438">
    <property type="entry name" value="UNVRSLSTRESS"/>
</dbReference>
<sequence>MYSNIIVPVAFDDDHNPDAALNIARALAAPGARVTLVHVMADVPGFAISYMPEGYAADLKRTLQGSLDQLANEFENGAGVIREGHAANEILDLAEEIGADCIVIASHRPGLGDYLIGSTAARVVRHAPCSVMVLR</sequence>
<evidence type="ECO:0000256" key="1">
    <source>
        <dbReference type="ARBA" id="ARBA00008791"/>
    </source>
</evidence>
<accession>A0ABS8YYN6</accession>
<protein>
    <submittedName>
        <fullName evidence="3">Universal stress protein</fullName>
    </submittedName>
</protein>
<reference evidence="3 4" key="1">
    <citation type="submission" date="2021-12" db="EMBL/GenBank/DDBJ databases">
        <title>Sinirhodobacter sp. WL0062 is a bacterium isolated from seawater.</title>
        <authorList>
            <person name="Wang L."/>
            <person name="He W."/>
            <person name="Zhang D.-F."/>
        </authorList>
    </citation>
    <scope>NUCLEOTIDE SEQUENCE [LARGE SCALE GENOMIC DNA]</scope>
    <source>
        <strain evidence="3 4">WL0062</strain>
    </source>
</reference>
<dbReference type="CDD" id="cd00293">
    <property type="entry name" value="USP-like"/>
    <property type="match status" value="1"/>
</dbReference>
<evidence type="ECO:0000313" key="4">
    <source>
        <dbReference type="Proteomes" id="UP001521181"/>
    </source>
</evidence>
<evidence type="ECO:0000313" key="3">
    <source>
        <dbReference type="EMBL" id="MCE5974788.1"/>
    </source>
</evidence>
<dbReference type="PANTHER" id="PTHR46268:SF6">
    <property type="entry name" value="UNIVERSAL STRESS PROTEIN UP12"/>
    <property type="match status" value="1"/>
</dbReference>
<dbReference type="InterPro" id="IPR014729">
    <property type="entry name" value="Rossmann-like_a/b/a_fold"/>
</dbReference>
<dbReference type="Proteomes" id="UP001521181">
    <property type="component" value="Unassembled WGS sequence"/>
</dbReference>
<comment type="caution">
    <text evidence="3">The sequence shown here is derived from an EMBL/GenBank/DDBJ whole genome shotgun (WGS) entry which is preliminary data.</text>
</comment>
<gene>
    <name evidence="3" type="ORF">LZA78_14965</name>
</gene>
<dbReference type="EMBL" id="JAJUOS010000013">
    <property type="protein sequence ID" value="MCE5974788.1"/>
    <property type="molecule type" value="Genomic_DNA"/>
</dbReference>
<proteinExistence type="inferred from homology"/>
<dbReference type="RefSeq" id="WP_233677727.1">
    <property type="nucleotide sequence ID" value="NZ_JAJUOS010000013.1"/>
</dbReference>
<feature type="domain" description="UspA" evidence="2">
    <location>
        <begin position="1"/>
        <end position="135"/>
    </location>
</feature>
<comment type="similarity">
    <text evidence="1">Belongs to the universal stress protein A family.</text>
</comment>
<dbReference type="SUPFAM" id="SSF52402">
    <property type="entry name" value="Adenine nucleotide alpha hydrolases-like"/>
    <property type="match status" value="1"/>
</dbReference>
<organism evidence="3 4">
    <name type="scientific">Rhodobacter flavimaris</name>
    <dbReference type="NCBI Taxonomy" id="2907145"/>
    <lineage>
        <taxon>Bacteria</taxon>
        <taxon>Pseudomonadati</taxon>
        <taxon>Pseudomonadota</taxon>
        <taxon>Alphaproteobacteria</taxon>
        <taxon>Rhodobacterales</taxon>
        <taxon>Rhodobacter group</taxon>
        <taxon>Rhodobacter</taxon>
    </lineage>
</organism>
<dbReference type="InterPro" id="IPR006016">
    <property type="entry name" value="UspA"/>
</dbReference>
<dbReference type="PANTHER" id="PTHR46268">
    <property type="entry name" value="STRESS RESPONSE PROTEIN NHAX"/>
    <property type="match status" value="1"/>
</dbReference>
<dbReference type="InterPro" id="IPR006015">
    <property type="entry name" value="Universal_stress_UspA"/>
</dbReference>
<keyword evidence="4" id="KW-1185">Reference proteome</keyword>
<dbReference type="Gene3D" id="3.40.50.620">
    <property type="entry name" value="HUPs"/>
    <property type="match status" value="1"/>
</dbReference>